<feature type="transmembrane region" description="Helical" evidence="13">
    <location>
        <begin position="150"/>
        <end position="172"/>
    </location>
</feature>
<evidence type="ECO:0000256" key="9">
    <source>
        <dbReference type="ARBA" id="ARBA00022958"/>
    </source>
</evidence>
<keyword evidence="7" id="KW-0633">Potassium transport</keyword>
<feature type="transmembrane region" description="Helical" evidence="13">
    <location>
        <begin position="226"/>
        <end position="253"/>
    </location>
</feature>
<dbReference type="SUPFAM" id="SSF51735">
    <property type="entry name" value="NAD(P)-binding Rossmann-fold domains"/>
    <property type="match status" value="1"/>
</dbReference>
<dbReference type="PROSITE" id="PS51201">
    <property type="entry name" value="RCK_N"/>
    <property type="match status" value="1"/>
</dbReference>
<dbReference type="RefSeq" id="WP_120607478.1">
    <property type="nucleotide sequence ID" value="NZ_JABFJX010000273.1"/>
</dbReference>
<evidence type="ECO:0000256" key="12">
    <source>
        <dbReference type="ARBA" id="ARBA00023136"/>
    </source>
</evidence>
<dbReference type="InterPro" id="IPR036291">
    <property type="entry name" value="NAD(P)-bd_dom_sf"/>
</dbReference>
<dbReference type="NCBIfam" id="TIGR00932">
    <property type="entry name" value="2a37"/>
    <property type="match status" value="1"/>
</dbReference>
<dbReference type="Pfam" id="PF02254">
    <property type="entry name" value="TrkA_N"/>
    <property type="match status" value="1"/>
</dbReference>
<organism evidence="15 16">
    <name type="scientific">Corallococcus carmarthensis</name>
    <dbReference type="NCBI Taxonomy" id="2316728"/>
    <lineage>
        <taxon>Bacteria</taxon>
        <taxon>Pseudomonadati</taxon>
        <taxon>Myxococcota</taxon>
        <taxon>Myxococcia</taxon>
        <taxon>Myxococcales</taxon>
        <taxon>Cystobacterineae</taxon>
        <taxon>Myxococcaceae</taxon>
        <taxon>Corallococcus</taxon>
    </lineage>
</organism>
<evidence type="ECO:0000256" key="1">
    <source>
        <dbReference type="ARBA" id="ARBA00004429"/>
    </source>
</evidence>
<keyword evidence="5" id="KW-1003">Cell membrane</keyword>
<dbReference type="AlphaFoldDB" id="A0A3A8JL06"/>
<keyword evidence="3" id="KW-0813">Transport</keyword>
<keyword evidence="4" id="KW-0050">Antiport</keyword>
<evidence type="ECO:0000256" key="10">
    <source>
        <dbReference type="ARBA" id="ARBA00022989"/>
    </source>
</evidence>
<dbReference type="PANTHER" id="PTHR46157">
    <property type="entry name" value="K(+) EFFLUX ANTIPORTER 3, CHLOROPLASTIC"/>
    <property type="match status" value="1"/>
</dbReference>
<comment type="similarity">
    <text evidence="2">Belongs to the monovalent cation:proton antiporter 2 (CPA2) transporter (TC 2.A.37) family.</text>
</comment>
<name>A0A3A8JL06_9BACT</name>
<evidence type="ECO:0000313" key="16">
    <source>
        <dbReference type="Proteomes" id="UP000268313"/>
    </source>
</evidence>
<dbReference type="PANTHER" id="PTHR46157:SF4">
    <property type="entry name" value="K(+) EFFLUX ANTIPORTER 3, CHLOROPLASTIC"/>
    <property type="match status" value="1"/>
</dbReference>
<feature type="transmembrane region" description="Helical" evidence="13">
    <location>
        <begin position="52"/>
        <end position="72"/>
    </location>
</feature>
<evidence type="ECO:0000313" key="15">
    <source>
        <dbReference type="EMBL" id="RKG95678.1"/>
    </source>
</evidence>
<feature type="transmembrane region" description="Helical" evidence="13">
    <location>
        <begin position="328"/>
        <end position="349"/>
    </location>
</feature>
<dbReference type="InterPro" id="IPR004771">
    <property type="entry name" value="K/H_exchanger"/>
</dbReference>
<dbReference type="GO" id="GO:0006813">
    <property type="term" value="P:potassium ion transport"/>
    <property type="evidence" value="ECO:0007669"/>
    <property type="project" value="UniProtKB-KW"/>
</dbReference>
<keyword evidence="16" id="KW-1185">Reference proteome</keyword>
<evidence type="ECO:0000256" key="4">
    <source>
        <dbReference type="ARBA" id="ARBA00022449"/>
    </source>
</evidence>
<accession>A0A3A8JL06</accession>
<feature type="transmembrane region" description="Helical" evidence="13">
    <location>
        <begin position="273"/>
        <end position="291"/>
    </location>
</feature>
<evidence type="ECO:0000256" key="7">
    <source>
        <dbReference type="ARBA" id="ARBA00022538"/>
    </source>
</evidence>
<evidence type="ECO:0000256" key="11">
    <source>
        <dbReference type="ARBA" id="ARBA00023065"/>
    </source>
</evidence>
<comment type="subcellular location">
    <subcellularLocation>
        <location evidence="1">Cell inner membrane</location>
        <topology evidence="1">Multi-pass membrane protein</topology>
    </subcellularLocation>
</comment>
<comment type="caution">
    <text evidence="15">The sequence shown here is derived from an EMBL/GenBank/DDBJ whole genome shotgun (WGS) entry which is preliminary data.</text>
</comment>
<dbReference type="GO" id="GO:0008324">
    <property type="term" value="F:monoatomic cation transmembrane transporter activity"/>
    <property type="evidence" value="ECO:0007669"/>
    <property type="project" value="InterPro"/>
</dbReference>
<feature type="transmembrane region" description="Helical" evidence="13">
    <location>
        <begin position="113"/>
        <end position="138"/>
    </location>
</feature>
<keyword evidence="11" id="KW-0406">Ion transport</keyword>
<dbReference type="InterPro" id="IPR038770">
    <property type="entry name" value="Na+/solute_symporter_sf"/>
</dbReference>
<reference evidence="16" key="1">
    <citation type="submission" date="2018-09" db="EMBL/GenBank/DDBJ databases">
        <authorList>
            <person name="Livingstone P.G."/>
            <person name="Whitworth D.E."/>
        </authorList>
    </citation>
    <scope>NUCLEOTIDE SEQUENCE [LARGE SCALE GENOMIC DNA]</scope>
    <source>
        <strain evidence="16">CA043D</strain>
    </source>
</reference>
<dbReference type="FunFam" id="1.20.1530.20:FF:000001">
    <property type="entry name" value="Glutathione-regulated potassium-efflux system protein KefB"/>
    <property type="match status" value="1"/>
</dbReference>
<evidence type="ECO:0000256" key="8">
    <source>
        <dbReference type="ARBA" id="ARBA00022692"/>
    </source>
</evidence>
<evidence type="ECO:0000256" key="2">
    <source>
        <dbReference type="ARBA" id="ARBA00005551"/>
    </source>
</evidence>
<evidence type="ECO:0000256" key="6">
    <source>
        <dbReference type="ARBA" id="ARBA00022519"/>
    </source>
</evidence>
<keyword evidence="9" id="KW-0630">Potassium</keyword>
<dbReference type="Gene3D" id="1.20.1530.20">
    <property type="match status" value="1"/>
</dbReference>
<keyword evidence="8 13" id="KW-0812">Transmembrane</keyword>
<dbReference type="InterPro" id="IPR003148">
    <property type="entry name" value="RCK_N"/>
</dbReference>
<dbReference type="GO" id="GO:0005886">
    <property type="term" value="C:plasma membrane"/>
    <property type="evidence" value="ECO:0007669"/>
    <property type="project" value="UniProtKB-SubCell"/>
</dbReference>
<gene>
    <name evidence="15" type="ORF">D7X32_38330</name>
</gene>
<dbReference type="Pfam" id="PF00999">
    <property type="entry name" value="Na_H_Exchanger"/>
    <property type="match status" value="1"/>
</dbReference>
<feature type="domain" description="RCK N-terminal" evidence="14">
    <location>
        <begin position="403"/>
        <end position="520"/>
    </location>
</feature>
<evidence type="ECO:0000256" key="3">
    <source>
        <dbReference type="ARBA" id="ARBA00022448"/>
    </source>
</evidence>
<feature type="transmembrane region" description="Helical" evidence="13">
    <location>
        <begin position="361"/>
        <end position="379"/>
    </location>
</feature>
<dbReference type="EMBL" id="RAWE01000248">
    <property type="protein sequence ID" value="RKG95678.1"/>
    <property type="molecule type" value="Genomic_DNA"/>
</dbReference>
<protein>
    <submittedName>
        <fullName evidence="15">Glutathione-regulated potassium-efflux system protein KefB</fullName>
    </submittedName>
</protein>
<dbReference type="Proteomes" id="UP000268313">
    <property type="component" value="Unassembled WGS sequence"/>
</dbReference>
<dbReference type="FunFam" id="3.40.50.720:FF:000036">
    <property type="entry name" value="Glutathione-regulated potassium-efflux system protein KefB"/>
    <property type="match status" value="1"/>
</dbReference>
<feature type="transmembrane region" description="Helical" evidence="13">
    <location>
        <begin position="84"/>
        <end position="107"/>
    </location>
</feature>
<evidence type="ECO:0000259" key="14">
    <source>
        <dbReference type="PROSITE" id="PS51201"/>
    </source>
</evidence>
<keyword evidence="6" id="KW-0997">Cell inner membrane</keyword>
<dbReference type="GO" id="GO:1902600">
    <property type="term" value="P:proton transmembrane transport"/>
    <property type="evidence" value="ECO:0007669"/>
    <property type="project" value="InterPro"/>
</dbReference>
<keyword evidence="10 13" id="KW-1133">Transmembrane helix</keyword>
<keyword evidence="12 13" id="KW-0472">Membrane</keyword>
<proteinExistence type="inferred from homology"/>
<dbReference type="InterPro" id="IPR006153">
    <property type="entry name" value="Cation/H_exchanger_TM"/>
</dbReference>
<evidence type="ECO:0000256" key="13">
    <source>
        <dbReference type="SAM" id="Phobius"/>
    </source>
</evidence>
<evidence type="ECO:0000256" key="5">
    <source>
        <dbReference type="ARBA" id="ARBA00022475"/>
    </source>
</evidence>
<sequence length="598" mass="64644">MSFMHQALVFLAATVVAVPLFKKLGLGSVLGYLAVGAAIGPYGAGLISDVENILHIAELGVVLLLFVIGLELQPSRLWNLRRSVFGMGGAQVLLTGLLLAGVLMTGVGKALELSWGAAIIAGFGLSLSSTAFALQLLAEKNQLTTEHGQLAFGILLFQDLAVIPLLAALPLLGVADTPSTEPGWLVAAKAVGVVLLVVVAGRYLLRPVFRAVASVHSQELFTATALLVVVGTASLVSAVGLSMALGAFLAGVLLSESEYRHELEADIEPFKGLLLGLFFIAVGMSVNLALLAREPLRVLALVLGLTFLKALVLYGLGRVGLQKPGSALSLAVVISQGGEFAFVLFSLAVSFHVMNRAQADLLVLVVGLSMAVTPFLSFIHERWVAPRFKKKGPQREYDVSPEEDHPVIIAGMGRVGQVVARLLRARRIGFTAIDASAEHIDFIQRFGNQVFYGDASRLDLLRAARAEKAKVFVLAIDDMAASLRTAQMVKEHFPHLTIYARARNREHAYRLLDLGVTHLVRETFDASLVMAGDVLQEMGLTFAEARRSVERFREHDEALMLESAKVFKDEKKMMEVIVRARRELEQLFEKDEADQKSA</sequence>
<dbReference type="Gene3D" id="3.40.50.720">
    <property type="entry name" value="NAD(P)-binding Rossmann-like Domain"/>
    <property type="match status" value="1"/>
</dbReference>
<feature type="transmembrane region" description="Helical" evidence="13">
    <location>
        <begin position="184"/>
        <end position="205"/>
    </location>
</feature>
<dbReference type="GO" id="GO:0015297">
    <property type="term" value="F:antiporter activity"/>
    <property type="evidence" value="ECO:0007669"/>
    <property type="project" value="UniProtKB-KW"/>
</dbReference>
<dbReference type="OrthoDB" id="9781411at2"/>
<feature type="transmembrane region" description="Helical" evidence="13">
    <location>
        <begin position="298"/>
        <end position="316"/>
    </location>
</feature>